<dbReference type="EnsemblPlants" id="Zm00001eb142290_T001">
    <property type="protein sequence ID" value="Zm00001eb142290_P001"/>
    <property type="gene ID" value="Zm00001eb142290"/>
</dbReference>
<feature type="signal peptide" evidence="1">
    <location>
        <begin position="1"/>
        <end position="32"/>
    </location>
</feature>
<dbReference type="GO" id="GO:0006952">
    <property type="term" value="P:defense response"/>
    <property type="evidence" value="ECO:0000318"/>
    <property type="project" value="GO_Central"/>
</dbReference>
<dbReference type="Proteomes" id="UP000007305">
    <property type="component" value="Chromosome 3"/>
</dbReference>
<dbReference type="EMBL" id="CM007649">
    <property type="protein sequence ID" value="ONM34837.1"/>
    <property type="molecule type" value="Genomic_DNA"/>
</dbReference>
<dbReference type="HOGENOM" id="CLU_161668_2_0_1"/>
<dbReference type="InterPro" id="IPR003614">
    <property type="entry name" value="Knottins"/>
</dbReference>
<evidence type="ECO:0000313" key="6">
    <source>
        <dbReference type="Proteomes" id="UP000007305"/>
    </source>
</evidence>
<organism evidence="3">
    <name type="scientific">Zea mays</name>
    <name type="common">Maize</name>
    <dbReference type="NCBI Taxonomy" id="4577"/>
    <lineage>
        <taxon>Eukaryota</taxon>
        <taxon>Viridiplantae</taxon>
        <taxon>Streptophyta</taxon>
        <taxon>Embryophyta</taxon>
        <taxon>Tracheophyta</taxon>
        <taxon>Spermatophyta</taxon>
        <taxon>Magnoliopsida</taxon>
        <taxon>Liliopsida</taxon>
        <taxon>Poales</taxon>
        <taxon>Poaceae</taxon>
        <taxon>PACMAD clade</taxon>
        <taxon>Panicoideae</taxon>
        <taxon>Andropogonodae</taxon>
        <taxon>Andropogoneae</taxon>
        <taxon>Tripsacinae</taxon>
        <taxon>Zea</taxon>
    </lineage>
</organism>
<dbReference type="EMBL" id="FN400765">
    <property type="protein sequence ID" value="CAZ61578.1"/>
    <property type="molecule type" value="Genomic_DNA"/>
</dbReference>
<reference evidence="5" key="4">
    <citation type="submission" date="2021-05" db="UniProtKB">
        <authorList>
            <consortium name="EnsemblPlants"/>
        </authorList>
    </citation>
    <scope>IDENTIFICATION</scope>
    <source>
        <strain evidence="5">cv. B73</strain>
    </source>
</reference>
<dbReference type="AlphaFoldDB" id="C5JA66"/>
<evidence type="ECO:0000259" key="2">
    <source>
        <dbReference type="Pfam" id="PF00304"/>
    </source>
</evidence>
<dbReference type="OrthoDB" id="696185at2759"/>
<dbReference type="Gene3D" id="3.30.30.10">
    <property type="entry name" value="Knottin, scorpion toxin-like"/>
    <property type="match status" value="1"/>
</dbReference>
<reference evidence="4 6" key="2">
    <citation type="submission" date="2015-12" db="EMBL/GenBank/DDBJ databases">
        <title>Update maize B73 reference genome by single molecule sequencing technologies.</title>
        <authorList>
            <consortium name="Maize Genome Sequencing Project"/>
            <person name="Ware D."/>
        </authorList>
    </citation>
    <scope>NUCLEOTIDE SEQUENCE [LARGE SCALE GENOMIC DNA]</scope>
    <source>
        <strain evidence="6">cv. B73</strain>
        <tissue evidence="4">Seedling</tissue>
    </source>
</reference>
<evidence type="ECO:0000313" key="5">
    <source>
        <dbReference type="EnsemblPlants" id="Zm00001eb142290_P001"/>
    </source>
</evidence>
<evidence type="ECO:0000313" key="3">
    <source>
        <dbReference type="EMBL" id="CAZ61578.1"/>
    </source>
</evidence>
<accession>C5JA66</accession>
<evidence type="ECO:0000313" key="4">
    <source>
        <dbReference type="EMBL" id="ONM34837.1"/>
    </source>
</evidence>
<proteinExistence type="evidence at protein level"/>
<evidence type="ECO:0007829" key="7">
    <source>
        <dbReference type="PeptideAtlas" id="C5JA66"/>
    </source>
</evidence>
<feature type="chain" id="PRO_5011204707" evidence="1">
    <location>
        <begin position="33"/>
        <end position="84"/>
    </location>
</feature>
<reference evidence="5" key="3">
    <citation type="submission" date="2019-07" db="EMBL/GenBank/DDBJ databases">
        <authorList>
            <person name="Seetharam A."/>
            <person name="Woodhouse M."/>
            <person name="Cannon E."/>
        </authorList>
    </citation>
    <scope>NUCLEOTIDE SEQUENCE [LARGE SCALE GENOMIC DNA]</scope>
    <source>
        <strain evidence="5">cv. B73</strain>
    </source>
</reference>
<dbReference type="InterPro" id="IPR036574">
    <property type="entry name" value="Scorpion_toxin-like_sf"/>
</dbReference>
<keyword evidence="7" id="KW-1267">Proteomics identification</keyword>
<dbReference type="SUPFAM" id="SSF57095">
    <property type="entry name" value="Scorpion toxin-like"/>
    <property type="match status" value="1"/>
</dbReference>
<dbReference type="SMR" id="C5JA66"/>
<sequence length="84" mass="9253">MHQITMAASNKIAAAHVVFVLALLLVAYRAEATVCMRHNNFYHGPCMSNKDCANSCVQHNLGVGGYCRGKIPFNKECMCTFECP</sequence>
<dbReference type="OMA" id="CANSCVQ"/>
<feature type="domain" description="Knottins-like" evidence="2">
    <location>
        <begin position="34"/>
        <end position="83"/>
    </location>
</feature>
<keyword evidence="1" id="KW-0732">Signal</keyword>
<dbReference type="Gramene" id="Zm00001eb142290_T001">
    <property type="protein sequence ID" value="Zm00001eb142290_P001"/>
    <property type="gene ID" value="Zm00001eb142290"/>
</dbReference>
<dbReference type="Pfam" id="PF00304">
    <property type="entry name" value="Gamma-thionin"/>
    <property type="match status" value="1"/>
</dbReference>
<dbReference type="PaxDb" id="4577-GRMZM2G091445_P01"/>
<dbReference type="STRING" id="4577.C5JA66"/>
<dbReference type="ExpressionAtlas" id="C5JA66">
    <property type="expression patterns" value="baseline and differential"/>
</dbReference>
<name>C5JA66_MAIZE</name>
<reference evidence="3" key="1">
    <citation type="journal article" date="2009" name="Plant Cell">
        <title>The maize transcription factor myb-related protein-1 is a key regulator of the differentiation of transfer cells.</title>
        <authorList>
            <person name="Gomez E."/>
            <person name="Royo J."/>
            <person name="Muniz L.M."/>
            <person name="Sellam O."/>
            <person name="Paul W."/>
            <person name="Gerentes D."/>
            <person name="Barrero C."/>
            <person name="Lopez M."/>
            <person name="Perez P."/>
            <person name="Hueros G."/>
        </authorList>
    </citation>
    <scope>NUCLEOTIDE SEQUENCE</scope>
</reference>
<keyword evidence="6" id="KW-1185">Reference proteome</keyword>
<accession>A0A1D6N295</accession>
<gene>
    <name evidence="3" type="primary">betl-10</name>
    <name evidence="5" type="synonym">LOC100126948</name>
    <name evidence="4" type="ORF">ZEAMMB73_Zm00001d042231</name>
</gene>
<evidence type="ECO:0000256" key="1">
    <source>
        <dbReference type="SAM" id="SignalP"/>
    </source>
</evidence>
<protein>
    <submittedName>
        <fullName evidence="4">Basal endosperm transfer layer10</fullName>
    </submittedName>
    <submittedName>
        <fullName evidence="3">Putative defensin</fullName>
    </submittedName>
</protein>